<accession>A0A2J6R2M4</accession>
<dbReference type="OrthoDB" id="3506179at2759"/>
<evidence type="ECO:0008006" key="3">
    <source>
        <dbReference type="Google" id="ProtNLM"/>
    </source>
</evidence>
<dbReference type="Proteomes" id="UP000235786">
    <property type="component" value="Unassembled WGS sequence"/>
</dbReference>
<organism evidence="1 2">
    <name type="scientific">Hyaloscypha variabilis (strain UAMH 11265 / GT02V1 / F)</name>
    <name type="common">Meliniomyces variabilis</name>
    <dbReference type="NCBI Taxonomy" id="1149755"/>
    <lineage>
        <taxon>Eukaryota</taxon>
        <taxon>Fungi</taxon>
        <taxon>Dikarya</taxon>
        <taxon>Ascomycota</taxon>
        <taxon>Pezizomycotina</taxon>
        <taxon>Leotiomycetes</taxon>
        <taxon>Helotiales</taxon>
        <taxon>Hyaloscyphaceae</taxon>
        <taxon>Hyaloscypha</taxon>
        <taxon>Hyaloscypha variabilis</taxon>
    </lineage>
</organism>
<evidence type="ECO:0000313" key="1">
    <source>
        <dbReference type="EMBL" id="PMD32763.1"/>
    </source>
</evidence>
<sequence>MHKQTAKAKEIMATAITNAPTLITLPSELHLKLFEHLDICTSVCLGLTNRKLWVIHFSIHKKVPLVSLGIPTNIVMQDGQEIKLSCLIKSWIGPCYFYNWQMGMFRPTKEKPAFYYRFLCQRGWVIGAIAQAEKDRRMKKLGEKA</sequence>
<dbReference type="EMBL" id="KZ613958">
    <property type="protein sequence ID" value="PMD32763.1"/>
    <property type="molecule type" value="Genomic_DNA"/>
</dbReference>
<evidence type="ECO:0000313" key="2">
    <source>
        <dbReference type="Proteomes" id="UP000235786"/>
    </source>
</evidence>
<gene>
    <name evidence="1" type="ORF">L207DRAFT_609365</name>
</gene>
<reference evidence="1 2" key="1">
    <citation type="submission" date="2016-04" db="EMBL/GenBank/DDBJ databases">
        <title>A degradative enzymes factory behind the ericoid mycorrhizal symbiosis.</title>
        <authorList>
            <consortium name="DOE Joint Genome Institute"/>
            <person name="Martino E."/>
            <person name="Morin E."/>
            <person name="Grelet G."/>
            <person name="Kuo A."/>
            <person name="Kohler A."/>
            <person name="Daghino S."/>
            <person name="Barry K."/>
            <person name="Choi C."/>
            <person name="Cichocki N."/>
            <person name="Clum A."/>
            <person name="Copeland A."/>
            <person name="Hainaut M."/>
            <person name="Haridas S."/>
            <person name="Labutti K."/>
            <person name="Lindquist E."/>
            <person name="Lipzen A."/>
            <person name="Khouja H.-R."/>
            <person name="Murat C."/>
            <person name="Ohm R."/>
            <person name="Olson A."/>
            <person name="Spatafora J."/>
            <person name="Veneault-Fourrey C."/>
            <person name="Henrissat B."/>
            <person name="Grigoriev I."/>
            <person name="Martin F."/>
            <person name="Perotto S."/>
        </authorList>
    </citation>
    <scope>NUCLEOTIDE SEQUENCE [LARGE SCALE GENOMIC DNA]</scope>
    <source>
        <strain evidence="1 2">F</strain>
    </source>
</reference>
<name>A0A2J6R2M4_HYAVF</name>
<keyword evidence="2" id="KW-1185">Reference proteome</keyword>
<dbReference type="AlphaFoldDB" id="A0A2J6R2M4"/>
<proteinExistence type="predicted"/>
<protein>
    <recommendedName>
        <fullName evidence="3">F-box domain-containing protein</fullName>
    </recommendedName>
</protein>